<dbReference type="Gene3D" id="3.90.1200.10">
    <property type="match status" value="1"/>
</dbReference>
<dbReference type="Gene3D" id="3.30.200.20">
    <property type="entry name" value="Phosphorylase Kinase, domain 1"/>
    <property type="match status" value="1"/>
</dbReference>
<dbReference type="PANTHER" id="PTHR47829">
    <property type="entry name" value="HYDROLASE, PUTATIVE (AFU_ORTHOLOGUE AFUA_1G12880)-RELATED"/>
    <property type="match status" value="1"/>
</dbReference>
<keyword evidence="3" id="KW-1185">Reference proteome</keyword>
<dbReference type="InterPro" id="IPR011009">
    <property type="entry name" value="Kinase-like_dom_sf"/>
</dbReference>
<evidence type="ECO:0000313" key="2">
    <source>
        <dbReference type="EMBL" id="MFC5997026.1"/>
    </source>
</evidence>
<dbReference type="InterPro" id="IPR002575">
    <property type="entry name" value="Aminoglycoside_PTrfase"/>
</dbReference>
<proteinExistence type="predicted"/>
<dbReference type="InterPro" id="IPR052898">
    <property type="entry name" value="ACAD10-like"/>
</dbReference>
<dbReference type="SUPFAM" id="SSF56112">
    <property type="entry name" value="Protein kinase-like (PK-like)"/>
    <property type="match status" value="1"/>
</dbReference>
<name>A0ABW1J9B9_9PSEU</name>
<dbReference type="Proteomes" id="UP001596302">
    <property type="component" value="Unassembled WGS sequence"/>
</dbReference>
<sequence>MKVSESGRAGQWDELVRPAMLGPAVAEATGDPRWCHLTATLLSGGKSNLTFLLTSPAGELVMRRPPSGELLPSAHDMGREVRVQRALASSSVPVARVVLSDDGAIVGSPCYVMERVPGHIIRDRIPDGYADTSEQRTALAFALVDVLADLHRVDPREVGLEDYGRPIGFLARQVRRWNDQWQRSRTVSVGPLEDLGRRLAERVPASPQASIVHGDFRLDNCMMDMRDPSRVRAVLDWELSTVGDPLTDLALLLFYWQEPGEPGLRLTPTVTALSGFPNRQQLAARYAQRLGVDLTDLSFHEALAHFKCAVITQGVAARVRAGTMAGQEFGDLTDEVSAIAERGLQRLEAL</sequence>
<dbReference type="InterPro" id="IPR041726">
    <property type="entry name" value="ACAD10_11_N"/>
</dbReference>
<protein>
    <submittedName>
        <fullName evidence="2">Phosphotransferase family protein</fullName>
    </submittedName>
</protein>
<gene>
    <name evidence="2" type="ORF">ACFQE5_22705</name>
</gene>
<dbReference type="Pfam" id="PF01636">
    <property type="entry name" value="APH"/>
    <property type="match status" value="1"/>
</dbReference>
<evidence type="ECO:0000259" key="1">
    <source>
        <dbReference type="Pfam" id="PF01636"/>
    </source>
</evidence>
<accession>A0ABW1J9B9</accession>
<dbReference type="PANTHER" id="PTHR47829:SF1">
    <property type="entry name" value="HAD FAMILY PHOSPHATASE"/>
    <property type="match status" value="1"/>
</dbReference>
<dbReference type="RefSeq" id="WP_379587922.1">
    <property type="nucleotide sequence ID" value="NZ_JBHSQW010000044.1"/>
</dbReference>
<organism evidence="2 3">
    <name type="scientific">Pseudonocardia hispaniensis</name>
    <dbReference type="NCBI Taxonomy" id="904933"/>
    <lineage>
        <taxon>Bacteria</taxon>
        <taxon>Bacillati</taxon>
        <taxon>Actinomycetota</taxon>
        <taxon>Actinomycetes</taxon>
        <taxon>Pseudonocardiales</taxon>
        <taxon>Pseudonocardiaceae</taxon>
        <taxon>Pseudonocardia</taxon>
    </lineage>
</organism>
<evidence type="ECO:0000313" key="3">
    <source>
        <dbReference type="Proteomes" id="UP001596302"/>
    </source>
</evidence>
<dbReference type="CDD" id="cd05154">
    <property type="entry name" value="ACAD10_11_N-like"/>
    <property type="match status" value="1"/>
</dbReference>
<dbReference type="EMBL" id="JBHSQW010000044">
    <property type="protein sequence ID" value="MFC5997026.1"/>
    <property type="molecule type" value="Genomic_DNA"/>
</dbReference>
<feature type="domain" description="Aminoglycoside phosphotransferase" evidence="1">
    <location>
        <begin position="39"/>
        <end position="266"/>
    </location>
</feature>
<comment type="caution">
    <text evidence="2">The sequence shown here is derived from an EMBL/GenBank/DDBJ whole genome shotgun (WGS) entry which is preliminary data.</text>
</comment>
<reference evidence="3" key="1">
    <citation type="journal article" date="2019" name="Int. J. Syst. Evol. Microbiol.">
        <title>The Global Catalogue of Microorganisms (GCM) 10K type strain sequencing project: providing services to taxonomists for standard genome sequencing and annotation.</title>
        <authorList>
            <consortium name="The Broad Institute Genomics Platform"/>
            <consortium name="The Broad Institute Genome Sequencing Center for Infectious Disease"/>
            <person name="Wu L."/>
            <person name="Ma J."/>
        </authorList>
    </citation>
    <scope>NUCLEOTIDE SEQUENCE [LARGE SCALE GENOMIC DNA]</scope>
    <source>
        <strain evidence="3">CCM 8391</strain>
    </source>
</reference>